<dbReference type="RefSeq" id="WP_166451058.1">
    <property type="nucleotide sequence ID" value="NZ_JAAOMA010000004.1"/>
</dbReference>
<keyword evidence="2" id="KW-1185">Reference proteome</keyword>
<comment type="caution">
    <text evidence="1">The sequence shown here is derived from an EMBL/GenBank/DDBJ whole genome shotgun (WGS) entry which is preliminary data.</text>
</comment>
<accession>A0ABX0L653</accession>
<dbReference type="Proteomes" id="UP001515641">
    <property type="component" value="Unassembled WGS sequence"/>
</dbReference>
<protein>
    <submittedName>
        <fullName evidence="1">Uncharacterized protein</fullName>
    </submittedName>
</protein>
<evidence type="ECO:0000313" key="2">
    <source>
        <dbReference type="Proteomes" id="UP001515641"/>
    </source>
</evidence>
<organism evidence="1 2">
    <name type="scientific">Chromobacterium fluminis</name>
    <dbReference type="NCBI Taxonomy" id="3044269"/>
    <lineage>
        <taxon>Bacteria</taxon>
        <taxon>Pseudomonadati</taxon>
        <taxon>Pseudomonadota</taxon>
        <taxon>Betaproteobacteria</taxon>
        <taxon>Neisseriales</taxon>
        <taxon>Chromobacteriaceae</taxon>
        <taxon>Chromobacterium</taxon>
    </lineage>
</organism>
<evidence type="ECO:0000313" key="1">
    <source>
        <dbReference type="EMBL" id="NHR04548.1"/>
    </source>
</evidence>
<name>A0ABX0L653_9NEIS</name>
<gene>
    <name evidence="1" type="ORF">HA052_04995</name>
</gene>
<dbReference type="EMBL" id="JAAOMA010000004">
    <property type="protein sequence ID" value="NHR04548.1"/>
    <property type="molecule type" value="Genomic_DNA"/>
</dbReference>
<sequence length="272" mass="29359">MKPIPNLKKQQGSATGWFFIFLVTMSIAVVSSEAEFLANKRRNDRQFHQEAYLEQTAEAITAWYQRNIGTIDATGSAEPTVADVLAGAGITPRYGLHVSVSQRLSSGSMNWHSIALWINDSPTDSTTFKTSTGAFNPDPKARAVLVSGQRLQQEAWQRTATAVNTVVSALNNYAQQRQAAYGGDMMRNPFRPLDCNNIAPGEMPCLDSYTPANSISPQLGLNSSQLVDAWNGAILVSNGTDARTTGIPYTMVVKATTPWGAAVTGTAIQTVN</sequence>
<reference evidence="1 2" key="1">
    <citation type="submission" date="2020-03" db="EMBL/GenBank/DDBJ databases">
        <title>Draft genome sequence of environmentally isolated cultures.</title>
        <authorList>
            <person name="Wilson H.S."/>
            <person name="De Leon M.E."/>
        </authorList>
    </citation>
    <scope>NUCLEOTIDE SEQUENCE [LARGE SCALE GENOMIC DNA]</scope>
    <source>
        <strain evidence="1 2">HSC-31F16</strain>
    </source>
</reference>
<proteinExistence type="predicted"/>